<keyword evidence="2" id="KW-1185">Reference proteome</keyword>
<evidence type="ECO:0000313" key="2">
    <source>
        <dbReference type="Proteomes" id="UP000007800"/>
    </source>
</evidence>
<proteinExistence type="predicted"/>
<dbReference type="AlphaFoldDB" id="C5K5P3"/>
<accession>C5K5P3</accession>
<gene>
    <name evidence="1" type="ORF">Pmar_PMAR015192</name>
</gene>
<dbReference type="GeneID" id="9053718"/>
<dbReference type="Proteomes" id="UP000007800">
    <property type="component" value="Unassembled WGS sequence"/>
</dbReference>
<dbReference type="RefSeq" id="XP_002788404.1">
    <property type="nucleotide sequence ID" value="XM_002788358.1"/>
</dbReference>
<reference evidence="1 2" key="1">
    <citation type="submission" date="2008-07" db="EMBL/GenBank/DDBJ databases">
        <authorList>
            <person name="El-Sayed N."/>
            <person name="Caler E."/>
            <person name="Inman J."/>
            <person name="Amedeo P."/>
            <person name="Hass B."/>
            <person name="Wortman J."/>
        </authorList>
    </citation>
    <scope>NUCLEOTIDE SEQUENCE [LARGE SCALE GENOMIC DNA]</scope>
    <source>
        <strain evidence="2">ATCC 50983 / TXsc</strain>
    </source>
</reference>
<dbReference type="InParanoid" id="C5K5P3"/>
<name>C5K5P3_PERM5</name>
<dbReference type="OrthoDB" id="448597at2759"/>
<dbReference type="EMBL" id="GG670703">
    <property type="protein sequence ID" value="EER20200.1"/>
    <property type="molecule type" value="Genomic_DNA"/>
</dbReference>
<evidence type="ECO:0000313" key="1">
    <source>
        <dbReference type="EMBL" id="EER20200.1"/>
    </source>
</evidence>
<protein>
    <submittedName>
        <fullName evidence="1">Uncharacterized protein</fullName>
    </submittedName>
</protein>
<organism evidence="2">
    <name type="scientific">Perkinsus marinus (strain ATCC 50983 / TXsc)</name>
    <dbReference type="NCBI Taxonomy" id="423536"/>
    <lineage>
        <taxon>Eukaryota</taxon>
        <taxon>Sar</taxon>
        <taxon>Alveolata</taxon>
        <taxon>Perkinsozoa</taxon>
        <taxon>Perkinsea</taxon>
        <taxon>Perkinsida</taxon>
        <taxon>Perkinsidae</taxon>
        <taxon>Perkinsus</taxon>
    </lineage>
</organism>
<sequence length="264" mass="29158">MSGDWDTSLSGWLIEGAPIGVSAEIRPGGWFSTSTVATTDLPVTAIGDESREWLGWFIGSADGAYVNYSSAESDPANTWALLDEERKAGFCTFYDSFDDLAVAVGSRDVIVTKIALATKPNTDPPKYRLICDAKANSLNEVVHCREKIVLPRVSDVVQNIHELMEPARGASDTARDCWSEIEFLAADFQNAFKLIPVQSMEQRIQVCYFQGRWILFHVLMFGVRICRGERESPRIYSLGEAGGYGEDYFSNSGIQESGQFKAAP</sequence>